<dbReference type="RefSeq" id="WP_201366784.1">
    <property type="nucleotide sequence ID" value="NZ_BNJJ01000033.1"/>
</dbReference>
<accession>A0ABQ3VVC4</accession>
<dbReference type="Pfam" id="PF09900">
    <property type="entry name" value="DUF2127"/>
    <property type="match status" value="1"/>
</dbReference>
<feature type="transmembrane region" description="Helical" evidence="1">
    <location>
        <begin position="12"/>
        <end position="35"/>
    </location>
</feature>
<keyword evidence="1" id="KW-0812">Transmembrane</keyword>
<name>A0ABQ3VVC4_9CHLR</name>
<evidence type="ECO:0000313" key="3">
    <source>
        <dbReference type="Proteomes" id="UP000635565"/>
    </source>
</evidence>
<evidence type="ECO:0000256" key="1">
    <source>
        <dbReference type="SAM" id="Phobius"/>
    </source>
</evidence>
<sequence length="120" mass="12826">MMNNTLVPQRRPLGVTIIAVLEAIGGVFEILGGILLLNVSAAAAIIAIIMGIIALVLAWGLWTLKPWAFWVAVVLEAISLVYGIFLLVNGNTGALLQAVIALAILIYLFADRNVRAAFRT</sequence>
<keyword evidence="1" id="KW-0472">Membrane</keyword>
<dbReference type="InterPro" id="IPR021125">
    <property type="entry name" value="DUF2127"/>
</dbReference>
<evidence type="ECO:0000313" key="2">
    <source>
        <dbReference type="EMBL" id="GHO89261.1"/>
    </source>
</evidence>
<organism evidence="2 3">
    <name type="scientific">Dictyobacter formicarum</name>
    <dbReference type="NCBI Taxonomy" id="2778368"/>
    <lineage>
        <taxon>Bacteria</taxon>
        <taxon>Bacillati</taxon>
        <taxon>Chloroflexota</taxon>
        <taxon>Ktedonobacteria</taxon>
        <taxon>Ktedonobacterales</taxon>
        <taxon>Dictyobacteraceae</taxon>
        <taxon>Dictyobacter</taxon>
    </lineage>
</organism>
<feature type="transmembrane region" description="Helical" evidence="1">
    <location>
        <begin position="41"/>
        <end position="62"/>
    </location>
</feature>
<feature type="transmembrane region" description="Helical" evidence="1">
    <location>
        <begin position="94"/>
        <end position="110"/>
    </location>
</feature>
<reference evidence="2 3" key="1">
    <citation type="journal article" date="2021" name="Int. J. Syst. Evol. Microbiol.">
        <title>Reticulibacter mediterranei gen. nov., sp. nov., within the new family Reticulibacteraceae fam. nov., and Ktedonospora formicarum gen. nov., sp. nov., Ktedonobacter robiniae sp. nov., Dictyobacter formicarum sp. nov. and Dictyobacter arantiisoli sp. nov., belonging to the class Ktedonobacteria.</title>
        <authorList>
            <person name="Yabe S."/>
            <person name="Zheng Y."/>
            <person name="Wang C.M."/>
            <person name="Sakai Y."/>
            <person name="Abe K."/>
            <person name="Yokota A."/>
            <person name="Donadio S."/>
            <person name="Cavaletti L."/>
            <person name="Monciardini P."/>
        </authorList>
    </citation>
    <scope>NUCLEOTIDE SEQUENCE [LARGE SCALE GENOMIC DNA]</scope>
    <source>
        <strain evidence="2 3">SOSP1-9</strain>
    </source>
</reference>
<evidence type="ECO:0008006" key="4">
    <source>
        <dbReference type="Google" id="ProtNLM"/>
    </source>
</evidence>
<comment type="caution">
    <text evidence="2">The sequence shown here is derived from an EMBL/GenBank/DDBJ whole genome shotgun (WGS) entry which is preliminary data.</text>
</comment>
<feature type="transmembrane region" description="Helical" evidence="1">
    <location>
        <begin position="69"/>
        <end position="88"/>
    </location>
</feature>
<proteinExistence type="predicted"/>
<keyword evidence="1" id="KW-1133">Transmembrane helix</keyword>
<protein>
    <recommendedName>
        <fullName evidence="4">Integral membrane protein</fullName>
    </recommendedName>
</protein>
<dbReference type="Proteomes" id="UP000635565">
    <property type="component" value="Unassembled WGS sequence"/>
</dbReference>
<keyword evidence="3" id="KW-1185">Reference proteome</keyword>
<dbReference type="EMBL" id="BNJJ01000033">
    <property type="protein sequence ID" value="GHO89261.1"/>
    <property type="molecule type" value="Genomic_DNA"/>
</dbReference>
<gene>
    <name evidence="2" type="ORF">KSZ_72670</name>
</gene>